<dbReference type="InterPro" id="IPR023393">
    <property type="entry name" value="START-like_dom_sf"/>
</dbReference>
<proteinExistence type="inferred from homology"/>
<evidence type="ECO:0000256" key="1">
    <source>
        <dbReference type="ARBA" id="ARBA00008918"/>
    </source>
</evidence>
<dbReference type="GO" id="GO:0045333">
    <property type="term" value="P:cellular respiration"/>
    <property type="evidence" value="ECO:0007669"/>
    <property type="project" value="InterPro"/>
</dbReference>
<dbReference type="RefSeq" id="WP_173534255.1">
    <property type="nucleotide sequence ID" value="NZ_CP054143.1"/>
</dbReference>
<dbReference type="PANTHER" id="PTHR12901">
    <property type="entry name" value="SPERM PROTEIN HOMOLOG"/>
    <property type="match status" value="1"/>
</dbReference>
<evidence type="ECO:0000259" key="2">
    <source>
        <dbReference type="Pfam" id="PF03364"/>
    </source>
</evidence>
<sequence>MQCLRKSVLVSHSAQEMFDLVDRVEDYPRFLPWCGGVEVHERSAEILDVTIKIEFLKVSTFFRTRDTKTENEIVMHFVDGPFKALTGVWRFIPLMEDACKIEFSLDYEFSNRALDAIIGPVFGKITSTFVDAFVKEADRKYG</sequence>
<gene>
    <name evidence="3" type="ORF">HQN60_14075</name>
</gene>
<comment type="similarity">
    <text evidence="1">Belongs to the ribosome association toxin RatA family.</text>
</comment>
<dbReference type="GO" id="GO:0048039">
    <property type="term" value="F:ubiquinone binding"/>
    <property type="evidence" value="ECO:0007669"/>
    <property type="project" value="InterPro"/>
</dbReference>
<keyword evidence="3" id="KW-0830">Ubiquinone</keyword>
<dbReference type="PANTHER" id="PTHR12901:SF10">
    <property type="entry name" value="COENZYME Q-BINDING PROTEIN COQ10, MITOCHONDRIAL"/>
    <property type="match status" value="1"/>
</dbReference>
<protein>
    <submittedName>
        <fullName evidence="3">Ubiquinone-binding protein</fullName>
    </submittedName>
</protein>
<reference evidence="3 4" key="1">
    <citation type="submission" date="2020-05" db="EMBL/GenBank/DDBJ databases">
        <title>Complete genome sequence of Deefgea sp. D17.</title>
        <authorList>
            <person name="Bae J.-W."/>
            <person name="Han J.E."/>
        </authorList>
    </citation>
    <scope>NUCLEOTIDE SEQUENCE [LARGE SCALE GENOMIC DNA]</scope>
    <source>
        <strain evidence="3 4">D17</strain>
    </source>
</reference>
<dbReference type="CDD" id="cd07813">
    <property type="entry name" value="COQ10p_like"/>
    <property type="match status" value="1"/>
</dbReference>
<evidence type="ECO:0000313" key="3">
    <source>
        <dbReference type="EMBL" id="QKJ67754.1"/>
    </source>
</evidence>
<dbReference type="Gene3D" id="3.30.530.20">
    <property type="match status" value="1"/>
</dbReference>
<dbReference type="EMBL" id="CP054143">
    <property type="protein sequence ID" value="QKJ67754.1"/>
    <property type="molecule type" value="Genomic_DNA"/>
</dbReference>
<evidence type="ECO:0000313" key="4">
    <source>
        <dbReference type="Proteomes" id="UP000504844"/>
    </source>
</evidence>
<accession>A0A6M8SUF5</accession>
<dbReference type="SUPFAM" id="SSF55961">
    <property type="entry name" value="Bet v1-like"/>
    <property type="match status" value="1"/>
</dbReference>
<keyword evidence="4" id="KW-1185">Reference proteome</keyword>
<organism evidence="3 4">
    <name type="scientific">Deefgea piscis</name>
    <dbReference type="NCBI Taxonomy" id="2739061"/>
    <lineage>
        <taxon>Bacteria</taxon>
        <taxon>Pseudomonadati</taxon>
        <taxon>Pseudomonadota</taxon>
        <taxon>Betaproteobacteria</taxon>
        <taxon>Neisseriales</taxon>
        <taxon>Chitinibacteraceae</taxon>
        <taxon>Deefgea</taxon>
    </lineage>
</organism>
<name>A0A6M8SUF5_9NEIS</name>
<dbReference type="InterPro" id="IPR044996">
    <property type="entry name" value="COQ10-like"/>
</dbReference>
<dbReference type="InterPro" id="IPR005031">
    <property type="entry name" value="COQ10_START"/>
</dbReference>
<dbReference type="KEGG" id="dee:HQN60_14075"/>
<dbReference type="Pfam" id="PF03364">
    <property type="entry name" value="Polyketide_cyc"/>
    <property type="match status" value="1"/>
</dbReference>
<dbReference type="Proteomes" id="UP000504844">
    <property type="component" value="Chromosome"/>
</dbReference>
<feature type="domain" description="Coenzyme Q-binding protein COQ10 START" evidence="2">
    <location>
        <begin position="10"/>
        <end position="133"/>
    </location>
</feature>
<dbReference type="AlphaFoldDB" id="A0A6M8SUF5"/>